<dbReference type="PANTHER" id="PTHR19965">
    <property type="entry name" value="RNA AND EXPORT FACTOR BINDING PROTEIN"/>
    <property type="match status" value="1"/>
</dbReference>
<protein>
    <recommendedName>
        <fullName evidence="3">RRM domain-containing protein</fullName>
    </recommendedName>
</protein>
<accession>C6JS84</accession>
<organism evidence="4">
    <name type="scientific">Sorghum bicolor</name>
    <name type="common">Sorghum</name>
    <name type="synonym">Sorghum vulgare</name>
    <dbReference type="NCBI Taxonomy" id="4558"/>
    <lineage>
        <taxon>Eukaryota</taxon>
        <taxon>Viridiplantae</taxon>
        <taxon>Streptophyta</taxon>
        <taxon>Embryophyta</taxon>
        <taxon>Tracheophyta</taxon>
        <taxon>Spermatophyta</taxon>
        <taxon>Magnoliopsida</taxon>
        <taxon>Liliopsida</taxon>
        <taxon>Poales</taxon>
        <taxon>Poaceae</taxon>
        <taxon>PACMAD clade</taxon>
        <taxon>Panicoideae</taxon>
        <taxon>Andropogonodae</taxon>
        <taxon>Andropogoneae</taxon>
        <taxon>Sorghinae</taxon>
        <taxon>Sorghum</taxon>
    </lineage>
</organism>
<feature type="domain" description="RRM" evidence="3">
    <location>
        <begin position="75"/>
        <end position="129"/>
    </location>
</feature>
<dbReference type="Pfam" id="PF00076">
    <property type="entry name" value="RRM_1"/>
    <property type="match status" value="1"/>
</dbReference>
<evidence type="ECO:0000259" key="3">
    <source>
        <dbReference type="Pfam" id="PF00076"/>
    </source>
</evidence>
<dbReference type="AlphaFoldDB" id="C6JS84"/>
<evidence type="ECO:0000313" key="4">
    <source>
        <dbReference type="EMBL" id="EES20191.1"/>
    </source>
</evidence>
<dbReference type="SUPFAM" id="SSF54928">
    <property type="entry name" value="RNA-binding domain, RBD"/>
    <property type="match status" value="1"/>
</dbReference>
<name>C6JS84_SORBI</name>
<dbReference type="GO" id="GO:0003723">
    <property type="term" value="F:RNA binding"/>
    <property type="evidence" value="ECO:0007669"/>
    <property type="project" value="UniProtKB-KW"/>
</dbReference>
<feature type="compositionally biased region" description="Basic residues" evidence="2">
    <location>
        <begin position="41"/>
        <end position="58"/>
    </location>
</feature>
<proteinExistence type="predicted"/>
<dbReference type="InterPro" id="IPR012677">
    <property type="entry name" value="Nucleotide-bd_a/b_plait_sf"/>
</dbReference>
<keyword evidence="1" id="KW-0694">RNA-binding</keyword>
<gene>
    <name evidence="4" type="primary">Sb0120s002030</name>
    <name evidence="4" type="ORF">SORBIDRAFT_0120s002030</name>
</gene>
<dbReference type="PANTHER" id="PTHR19965:SF35">
    <property type="entry name" value="RNA ANNEALING PROTEIN YRA1"/>
    <property type="match status" value="1"/>
</dbReference>
<dbReference type="InterPro" id="IPR051229">
    <property type="entry name" value="ALYREF_mRNA_export"/>
</dbReference>
<reference evidence="4" key="1">
    <citation type="journal article" date="2009" name="Nature">
        <title>The Sorghum bicolor genome and the diversification of grasses.</title>
        <authorList>
            <person name="Paterson A.H."/>
            <person name="Bowers J.E."/>
            <person name="Bruggmann R."/>
            <person name="Dubchak I."/>
            <person name="Grimwood J."/>
            <person name="Gundlach H."/>
            <person name="Haberer G."/>
            <person name="Hellsten U."/>
            <person name="Mitros T."/>
            <person name="Poliakov A."/>
            <person name="Schmutz J."/>
            <person name="Spannagl M."/>
            <person name="Tang H."/>
            <person name="Wang X."/>
            <person name="Wicker T."/>
            <person name="Bharti A.K."/>
            <person name="Chapman J."/>
            <person name="Feltus F.A."/>
            <person name="Gowik U."/>
            <person name="Grigoriev I.V."/>
            <person name="Lyons E."/>
            <person name="Maher C.A."/>
            <person name="Martis M."/>
            <person name="Narechania A."/>
            <person name="Otillar R.P."/>
            <person name="Penning B.W."/>
            <person name="Salamov A.A."/>
            <person name="Wang Y."/>
            <person name="Zhang L."/>
            <person name="Carpita N.C."/>
            <person name="Freeling M."/>
            <person name="Gingle A.R."/>
            <person name="Hash C.T."/>
            <person name="Keller B."/>
            <person name="Klein P."/>
            <person name="Kresovich S."/>
            <person name="McCann M.C."/>
            <person name="Ming R."/>
            <person name="Peterson D.G."/>
            <person name="Mehboob-ur-Rahman"/>
            <person name="Ware D."/>
            <person name="Westhoff P."/>
            <person name="Mayer K.F."/>
            <person name="Messing J."/>
            <person name="Rokhsar D.S."/>
        </authorList>
    </citation>
    <scope>NUCLEOTIDE SEQUENCE [LARGE SCALE GENOMIC DNA]</scope>
</reference>
<sequence>MARGTAQARSPSLARRRCCRRREGMADALDMSLDDLISKSRSTHQRPRGRRRRPRPRTHGTAMPLQHPCCGSTLPPPRSLLSFKELFSDVGHIKRYSINCDRSRRSKGTAEVIFSRRSDALAAVKRYNKCAA</sequence>
<feature type="region of interest" description="Disordered" evidence="2">
    <location>
        <begin position="30"/>
        <end position="71"/>
    </location>
</feature>
<dbReference type="Gene3D" id="3.30.70.330">
    <property type="match status" value="1"/>
</dbReference>
<dbReference type="HOGENOM" id="CLU_1920849_0_0_1"/>
<dbReference type="InterPro" id="IPR035979">
    <property type="entry name" value="RBD_domain_sf"/>
</dbReference>
<evidence type="ECO:0000256" key="1">
    <source>
        <dbReference type="ARBA" id="ARBA00022884"/>
    </source>
</evidence>
<dbReference type="EMBL" id="GL002714">
    <property type="protein sequence ID" value="EES20191.1"/>
    <property type="molecule type" value="Genomic_DNA"/>
</dbReference>
<evidence type="ECO:0000256" key="2">
    <source>
        <dbReference type="SAM" id="MobiDB-lite"/>
    </source>
</evidence>
<dbReference type="InterPro" id="IPR000504">
    <property type="entry name" value="RRM_dom"/>
</dbReference>